<sequence length="496" mass="54292">MRHSLCAAALAALLGLVGTSSAMIRRQNCAHAPSLRSSSAGCTVANESSPNVLTLAFVGGLRAPNSLHTEEIASQGKRIPTSTPVKPSYRLRSSSITQAKDFASGEAQRNSKLDLARMLDIHHTEHARQGGGEADDEYDPIAPRGPLENNNYGEVWLPVQSRPRRNRKNHATRRLVQESLVKPSSLIYPLFVHDEERSVPIPSLPGQRRLSPADLLKEVDEARRYGVNAFMLFPKVDDDLKSPLAEESYNPDGLMPRVIMAVKDAFPDALVLADVALDPYSTSGQDGVVDEETGAVLNDMTVYQICKQSVNLARAGADMVCPSEMMDGRVTAIREALDMEGCVDTSILSYACKYASSLYGPFRDALGSHVKGGGDKKTYQMDFSNAREAEREADLDVQEGADMLMVKPGTPYLDVLHRVRQKTNVPLAAYHVSGEYAMIKAAAEKGWIDEKSVVFETLKGFRRAGADSIATYYAKDVAKWMADDCSGKRQFTEPCF</sequence>
<feature type="region of interest" description="Disordered" evidence="12">
    <location>
        <begin position="73"/>
        <end position="108"/>
    </location>
</feature>
<protein>
    <recommendedName>
        <fullName evidence="4 10">Delta-aminolevulinic acid dehydratase</fullName>
        <ecNumber evidence="3 10">4.2.1.24</ecNumber>
    </recommendedName>
</protein>
<dbReference type="AlphaFoldDB" id="A0A1D3CYR9"/>
<evidence type="ECO:0000256" key="12">
    <source>
        <dbReference type="SAM" id="MobiDB-lite"/>
    </source>
</evidence>
<name>A0A1D3CYR9_9EIME</name>
<dbReference type="GO" id="GO:0005829">
    <property type="term" value="C:cytosol"/>
    <property type="evidence" value="ECO:0007669"/>
    <property type="project" value="TreeGrafter"/>
</dbReference>
<dbReference type="InterPro" id="IPR013785">
    <property type="entry name" value="Aldolase_TIM"/>
</dbReference>
<dbReference type="Gene3D" id="3.20.20.70">
    <property type="entry name" value="Aldolase class I"/>
    <property type="match status" value="1"/>
</dbReference>
<comment type="caution">
    <text evidence="14">The sequence shown here is derived from an EMBL/GenBank/DDBJ whole genome shotgun (WGS) entry which is preliminary data.</text>
</comment>
<dbReference type="VEuPathDB" id="ToxoDB:LOC34617740"/>
<dbReference type="VEuPathDB" id="ToxoDB:cyc_00590"/>
<evidence type="ECO:0000256" key="7">
    <source>
        <dbReference type="ARBA" id="ARBA00023244"/>
    </source>
</evidence>
<dbReference type="Proteomes" id="UP000095192">
    <property type="component" value="Unassembled WGS sequence"/>
</dbReference>
<dbReference type="GO" id="GO:0006782">
    <property type="term" value="P:protoporphyrinogen IX biosynthetic process"/>
    <property type="evidence" value="ECO:0007669"/>
    <property type="project" value="UniProtKB-UniPathway"/>
</dbReference>
<evidence type="ECO:0000256" key="1">
    <source>
        <dbReference type="ARBA" id="ARBA00004694"/>
    </source>
</evidence>
<reference evidence="14 15" key="1">
    <citation type="journal article" date="2016" name="BMC Genomics">
        <title>Comparative genomics reveals Cyclospora cayetanensis possesses coccidia-like metabolism and invasion components but unique surface antigens.</title>
        <authorList>
            <person name="Liu S."/>
            <person name="Wang L."/>
            <person name="Zheng H."/>
            <person name="Xu Z."/>
            <person name="Roellig D.M."/>
            <person name="Li N."/>
            <person name="Frace M.A."/>
            <person name="Tang K."/>
            <person name="Arrowood M.J."/>
            <person name="Moss D.M."/>
            <person name="Zhang L."/>
            <person name="Feng Y."/>
            <person name="Xiao L."/>
        </authorList>
    </citation>
    <scope>NUCLEOTIDE SEQUENCE [LARGE SCALE GENOMIC DNA]</scope>
    <source>
        <strain evidence="14 15">CHN_HEN01</strain>
    </source>
</reference>
<evidence type="ECO:0000256" key="2">
    <source>
        <dbReference type="ARBA" id="ARBA00008055"/>
    </source>
</evidence>
<feature type="region of interest" description="Disordered" evidence="12">
    <location>
        <begin position="125"/>
        <end position="153"/>
    </location>
</feature>
<evidence type="ECO:0000256" key="11">
    <source>
        <dbReference type="RuleBase" id="RU004161"/>
    </source>
</evidence>
<dbReference type="FunCoup" id="A0A1D3CYR9">
    <property type="interactions" value="192"/>
</dbReference>
<dbReference type="PANTHER" id="PTHR11458">
    <property type="entry name" value="DELTA-AMINOLEVULINIC ACID DEHYDRATASE"/>
    <property type="match status" value="1"/>
</dbReference>
<evidence type="ECO:0000256" key="6">
    <source>
        <dbReference type="ARBA" id="ARBA00023239"/>
    </source>
</evidence>
<dbReference type="UniPathway" id="UPA00251">
    <property type="reaction ID" value="UER00318"/>
</dbReference>
<dbReference type="Pfam" id="PF00490">
    <property type="entry name" value="ALAD"/>
    <property type="match status" value="1"/>
</dbReference>
<keyword evidence="15" id="KW-1185">Reference proteome</keyword>
<evidence type="ECO:0000256" key="10">
    <source>
        <dbReference type="RuleBase" id="RU000515"/>
    </source>
</evidence>
<evidence type="ECO:0000256" key="13">
    <source>
        <dbReference type="SAM" id="SignalP"/>
    </source>
</evidence>
<evidence type="ECO:0000313" key="15">
    <source>
        <dbReference type="Proteomes" id="UP000095192"/>
    </source>
</evidence>
<feature type="chain" id="PRO_5008914007" description="Delta-aminolevulinic acid dehydratase" evidence="13">
    <location>
        <begin position="22"/>
        <end position="496"/>
    </location>
</feature>
<evidence type="ECO:0000256" key="4">
    <source>
        <dbReference type="ARBA" id="ARBA00020771"/>
    </source>
</evidence>
<dbReference type="GO" id="GO:0008270">
    <property type="term" value="F:zinc ion binding"/>
    <property type="evidence" value="ECO:0007669"/>
    <property type="project" value="TreeGrafter"/>
</dbReference>
<dbReference type="InterPro" id="IPR001731">
    <property type="entry name" value="ALAD"/>
</dbReference>
<comment type="function">
    <text evidence="8">Catalyzes an early step in the biosynthesis of tetrapyrroles. Binds two molecules of 5-aminolevulinate per subunit, each at a distinct site, and catalyzes their condensation to form porphobilinogen.</text>
</comment>
<dbReference type="CDD" id="cd04823">
    <property type="entry name" value="ALAD_PBGS_aspartate_rich"/>
    <property type="match status" value="1"/>
</dbReference>
<dbReference type="SMART" id="SM01004">
    <property type="entry name" value="ALAD"/>
    <property type="match status" value="1"/>
</dbReference>
<comment type="similarity">
    <text evidence="2 11">Belongs to the ALAD family.</text>
</comment>
<evidence type="ECO:0000256" key="3">
    <source>
        <dbReference type="ARBA" id="ARBA00012053"/>
    </source>
</evidence>
<evidence type="ECO:0000256" key="5">
    <source>
        <dbReference type="ARBA" id="ARBA00023133"/>
    </source>
</evidence>
<gene>
    <name evidence="14" type="ORF">cyc_00590</name>
</gene>
<dbReference type="SUPFAM" id="SSF51569">
    <property type="entry name" value="Aldolase"/>
    <property type="match status" value="1"/>
</dbReference>
<evidence type="ECO:0000313" key="14">
    <source>
        <dbReference type="EMBL" id="OEH76329.1"/>
    </source>
</evidence>
<comment type="catalytic activity">
    <reaction evidence="9 10">
        <text>2 5-aminolevulinate = porphobilinogen + 2 H2O + H(+)</text>
        <dbReference type="Rhea" id="RHEA:24064"/>
        <dbReference type="ChEBI" id="CHEBI:15377"/>
        <dbReference type="ChEBI" id="CHEBI:15378"/>
        <dbReference type="ChEBI" id="CHEBI:58126"/>
        <dbReference type="ChEBI" id="CHEBI:356416"/>
        <dbReference type="EC" id="4.2.1.24"/>
    </reaction>
</comment>
<evidence type="ECO:0000256" key="9">
    <source>
        <dbReference type="ARBA" id="ARBA00047651"/>
    </source>
</evidence>
<keyword evidence="6 10" id="KW-0456">Lyase</keyword>
<proteinExistence type="inferred from homology"/>
<keyword evidence="13" id="KW-0732">Signal</keyword>
<dbReference type="InterPro" id="IPR030656">
    <property type="entry name" value="ALAD_AS"/>
</dbReference>
<keyword evidence="7 10" id="KW-0627">Porphyrin biosynthesis</keyword>
<dbReference type="PANTHER" id="PTHR11458:SF0">
    <property type="entry name" value="DELTA-AMINOLEVULINIC ACID DEHYDRATASE"/>
    <property type="match status" value="1"/>
</dbReference>
<keyword evidence="5" id="KW-0350">Heme biosynthesis</keyword>
<comment type="pathway">
    <text evidence="1">Porphyrin-containing compound metabolism; protoporphyrin-IX biosynthesis; coproporphyrinogen-III from 5-aminolevulinate: step 1/4.</text>
</comment>
<accession>A0A1D3CYR9</accession>
<feature type="signal peptide" evidence="13">
    <location>
        <begin position="1"/>
        <end position="21"/>
    </location>
</feature>
<dbReference type="PROSITE" id="PS00169">
    <property type="entry name" value="D_ALA_DEHYDRATASE"/>
    <property type="match status" value="1"/>
</dbReference>
<dbReference type="EC" id="4.2.1.24" evidence="3 10"/>
<comment type="subunit">
    <text evidence="10">Homooctamer.</text>
</comment>
<dbReference type="InParanoid" id="A0A1D3CYR9"/>
<organism evidence="14 15">
    <name type="scientific">Cyclospora cayetanensis</name>
    <dbReference type="NCBI Taxonomy" id="88456"/>
    <lineage>
        <taxon>Eukaryota</taxon>
        <taxon>Sar</taxon>
        <taxon>Alveolata</taxon>
        <taxon>Apicomplexa</taxon>
        <taxon>Conoidasida</taxon>
        <taxon>Coccidia</taxon>
        <taxon>Eucoccidiorida</taxon>
        <taxon>Eimeriorina</taxon>
        <taxon>Eimeriidae</taxon>
        <taxon>Cyclospora</taxon>
    </lineage>
</organism>
<dbReference type="PRINTS" id="PR00144">
    <property type="entry name" value="DALDHYDRTASE"/>
</dbReference>
<dbReference type="FunFam" id="3.20.20.70:FF:000019">
    <property type="entry name" value="Delta-aminolevulinic acid dehydratase"/>
    <property type="match status" value="1"/>
</dbReference>
<feature type="compositionally biased region" description="Polar residues" evidence="12">
    <location>
        <begin position="80"/>
        <end position="98"/>
    </location>
</feature>
<evidence type="ECO:0000256" key="8">
    <source>
        <dbReference type="ARBA" id="ARBA00025628"/>
    </source>
</evidence>
<dbReference type="GO" id="GO:0004655">
    <property type="term" value="F:porphobilinogen synthase activity"/>
    <property type="evidence" value="ECO:0007669"/>
    <property type="project" value="UniProtKB-EC"/>
</dbReference>
<dbReference type="NCBIfam" id="NF006762">
    <property type="entry name" value="PRK09283.1"/>
    <property type="match status" value="1"/>
</dbReference>
<dbReference type="EMBL" id="JROU02001487">
    <property type="protein sequence ID" value="OEH76329.1"/>
    <property type="molecule type" value="Genomic_DNA"/>
</dbReference>